<dbReference type="Proteomes" id="UP001595683">
    <property type="component" value="Unassembled WGS sequence"/>
</dbReference>
<gene>
    <name evidence="6" type="ORF">ACFOOT_05540</name>
</gene>
<comment type="catalytic activity">
    <reaction evidence="3">
        <text>a 2'-deoxyadenosine in DNA + S-adenosyl-L-methionine = an N(6)-methyl-2'-deoxyadenosine in DNA + S-adenosyl-L-homocysteine + H(+)</text>
        <dbReference type="Rhea" id="RHEA:15197"/>
        <dbReference type="Rhea" id="RHEA-COMP:12418"/>
        <dbReference type="Rhea" id="RHEA-COMP:12419"/>
        <dbReference type="ChEBI" id="CHEBI:15378"/>
        <dbReference type="ChEBI" id="CHEBI:57856"/>
        <dbReference type="ChEBI" id="CHEBI:59789"/>
        <dbReference type="ChEBI" id="CHEBI:90615"/>
        <dbReference type="ChEBI" id="CHEBI:90616"/>
        <dbReference type="EC" id="2.1.1.72"/>
    </reaction>
</comment>
<dbReference type="Pfam" id="PF01555">
    <property type="entry name" value="N6_N4_Mtase"/>
    <property type="match status" value="1"/>
</dbReference>
<dbReference type="EMBL" id="JBHRYE010000010">
    <property type="protein sequence ID" value="MFC3670879.1"/>
    <property type="molecule type" value="Genomic_DNA"/>
</dbReference>
<dbReference type="InterPro" id="IPR001091">
    <property type="entry name" value="RM_Methyltransferase"/>
</dbReference>
<dbReference type="Gene3D" id="3.40.50.150">
    <property type="entry name" value="Vaccinia Virus protein VP39"/>
    <property type="match status" value="1"/>
</dbReference>
<dbReference type="PRINTS" id="PR00508">
    <property type="entry name" value="S21N4MTFRASE"/>
</dbReference>
<name>A0ABV7V174_9SPHN</name>
<accession>A0ABV7V174</accession>
<proteinExistence type="inferred from homology"/>
<keyword evidence="7" id="KW-1185">Reference proteome</keyword>
<evidence type="ECO:0000256" key="2">
    <source>
        <dbReference type="ARBA" id="ARBA00022679"/>
    </source>
</evidence>
<comment type="caution">
    <text evidence="6">The sequence shown here is derived from an EMBL/GenBank/DDBJ whole genome shotgun (WGS) entry which is preliminary data.</text>
</comment>
<sequence length="283" mass="31452">MSRVSLIQADCLAALKVVPDRSINMILCDLPYGTTQNNWDSVIPLDQLWAEYERILAPQGVIALTGQGPFTARLMMSNEPWFKYKLVWEKSKPTNFLNAKKQPLRKHEDICIFYPRQPKYQPQMGAGEAYDKGVRKNQLTGSYGDFKPARIKSEGGRYPTDVIYHKTAESEGTVFHATQKPVGLGRYLIRTYTEPGDVVMDNAFGSGSFLVAAAMEGRNAIGIELNEDVQLFRNGAVDLIDVAAQRLSQVPGCAIKVSPTSPAREHRKAIDWAMGRQLALTGS</sequence>
<dbReference type="RefSeq" id="WP_191322864.1">
    <property type="nucleotide sequence ID" value="NZ_BMZP01000002.1"/>
</dbReference>
<dbReference type="SUPFAM" id="SSF53335">
    <property type="entry name" value="S-adenosyl-L-methionine-dependent methyltransferases"/>
    <property type="match status" value="1"/>
</dbReference>
<evidence type="ECO:0000256" key="1">
    <source>
        <dbReference type="ARBA" id="ARBA00022603"/>
    </source>
</evidence>
<protein>
    <recommendedName>
        <fullName evidence="4">Methyltransferase</fullName>
        <ecNumber evidence="4">2.1.1.-</ecNumber>
    </recommendedName>
</protein>
<evidence type="ECO:0000256" key="4">
    <source>
        <dbReference type="RuleBase" id="RU362026"/>
    </source>
</evidence>
<evidence type="ECO:0000256" key="3">
    <source>
        <dbReference type="ARBA" id="ARBA00047942"/>
    </source>
</evidence>
<keyword evidence="2" id="KW-0808">Transferase</keyword>
<comment type="similarity">
    <text evidence="4">Belongs to the N(4)/N(6)-methyltransferase family.</text>
</comment>
<dbReference type="InterPro" id="IPR029063">
    <property type="entry name" value="SAM-dependent_MTases_sf"/>
</dbReference>
<evidence type="ECO:0000313" key="6">
    <source>
        <dbReference type="EMBL" id="MFC3670879.1"/>
    </source>
</evidence>
<evidence type="ECO:0000259" key="5">
    <source>
        <dbReference type="Pfam" id="PF01555"/>
    </source>
</evidence>
<reference evidence="7" key="1">
    <citation type="journal article" date="2019" name="Int. J. Syst. Evol. Microbiol.">
        <title>The Global Catalogue of Microorganisms (GCM) 10K type strain sequencing project: providing services to taxonomists for standard genome sequencing and annotation.</title>
        <authorList>
            <consortium name="The Broad Institute Genomics Platform"/>
            <consortium name="The Broad Institute Genome Sequencing Center for Infectious Disease"/>
            <person name="Wu L."/>
            <person name="Ma J."/>
        </authorList>
    </citation>
    <scope>NUCLEOTIDE SEQUENCE [LARGE SCALE GENOMIC DNA]</scope>
    <source>
        <strain evidence="7">KCTC 42224</strain>
    </source>
</reference>
<feature type="domain" description="DNA methylase N-4/N-6" evidence="5">
    <location>
        <begin position="23"/>
        <end position="228"/>
    </location>
</feature>
<evidence type="ECO:0000313" key="7">
    <source>
        <dbReference type="Proteomes" id="UP001595683"/>
    </source>
</evidence>
<organism evidence="6 7">
    <name type="scientific">Novosphingobium pokkalii</name>
    <dbReference type="NCBI Taxonomy" id="1770194"/>
    <lineage>
        <taxon>Bacteria</taxon>
        <taxon>Pseudomonadati</taxon>
        <taxon>Pseudomonadota</taxon>
        <taxon>Alphaproteobacteria</taxon>
        <taxon>Sphingomonadales</taxon>
        <taxon>Sphingomonadaceae</taxon>
        <taxon>Novosphingobium</taxon>
    </lineage>
</organism>
<keyword evidence="1" id="KW-0489">Methyltransferase</keyword>
<dbReference type="EC" id="2.1.1.-" evidence="4"/>
<dbReference type="InterPro" id="IPR002941">
    <property type="entry name" value="DNA_methylase_N4/N6"/>
</dbReference>